<organism evidence="3 4">
    <name type="scientific">Endocarpon pusillum</name>
    <dbReference type="NCBI Taxonomy" id="364733"/>
    <lineage>
        <taxon>Eukaryota</taxon>
        <taxon>Fungi</taxon>
        <taxon>Dikarya</taxon>
        <taxon>Ascomycota</taxon>
        <taxon>Pezizomycotina</taxon>
        <taxon>Eurotiomycetes</taxon>
        <taxon>Chaetothyriomycetidae</taxon>
        <taxon>Verrucariales</taxon>
        <taxon>Verrucariaceae</taxon>
        <taxon>Endocarpon</taxon>
    </lineage>
</organism>
<keyword evidence="2" id="KW-0472">Membrane</keyword>
<evidence type="ECO:0000313" key="4">
    <source>
        <dbReference type="Proteomes" id="UP000606974"/>
    </source>
</evidence>
<keyword evidence="2" id="KW-0812">Transmembrane</keyword>
<evidence type="ECO:0000256" key="1">
    <source>
        <dbReference type="SAM" id="MobiDB-lite"/>
    </source>
</evidence>
<comment type="caution">
    <text evidence="3">The sequence shown here is derived from an EMBL/GenBank/DDBJ whole genome shotgun (WGS) entry which is preliminary data.</text>
</comment>
<dbReference type="OrthoDB" id="3358048at2759"/>
<reference evidence="3" key="1">
    <citation type="submission" date="2020-02" db="EMBL/GenBank/DDBJ databases">
        <authorList>
            <person name="Palmer J.M."/>
        </authorList>
    </citation>
    <scope>NUCLEOTIDE SEQUENCE</scope>
    <source>
        <strain evidence="3">EPUS1.4</strain>
        <tissue evidence="3">Thallus</tissue>
    </source>
</reference>
<feature type="transmembrane region" description="Helical" evidence="2">
    <location>
        <begin position="49"/>
        <end position="68"/>
    </location>
</feature>
<gene>
    <name evidence="3" type="ORF">GJ744_009780</name>
</gene>
<dbReference type="AlphaFoldDB" id="A0A8H7AS55"/>
<keyword evidence="4" id="KW-1185">Reference proteome</keyword>
<feature type="region of interest" description="Disordered" evidence="1">
    <location>
        <begin position="1"/>
        <end position="32"/>
    </location>
</feature>
<evidence type="ECO:0000256" key="2">
    <source>
        <dbReference type="SAM" id="Phobius"/>
    </source>
</evidence>
<accession>A0A8H7AS55</accession>
<keyword evidence="2" id="KW-1133">Transmembrane helix</keyword>
<dbReference type="EMBL" id="JAACFV010000006">
    <property type="protein sequence ID" value="KAF7513359.1"/>
    <property type="molecule type" value="Genomic_DNA"/>
</dbReference>
<name>A0A8H7AS55_9EURO</name>
<dbReference type="Proteomes" id="UP000606974">
    <property type="component" value="Unassembled WGS sequence"/>
</dbReference>
<feature type="transmembrane region" description="Helical" evidence="2">
    <location>
        <begin position="144"/>
        <end position="164"/>
    </location>
</feature>
<proteinExistence type="predicted"/>
<protein>
    <submittedName>
        <fullName evidence="3">Uncharacterized protein</fullName>
    </submittedName>
</protein>
<sequence length="224" mass="24957">MTSTGARLRQTFKYPTDSESSDASREELDEEEQENLISTLHNQNAQKNALYTLVFTILPLLFILPFILTFRSSPLLSILGVTSFLISTGRMRFSSPSSFPSPTPPPPRQANQAATSEILNWLQITDFEHRLLDAVPENGPLRMALPWLNGAICIVLGLAAMVLFRRRGRSSGSGRVEAEADGMWIISLLPSIAWTMVEVALRSMQDVGKSVGELERLRYRYKGA</sequence>
<evidence type="ECO:0000313" key="3">
    <source>
        <dbReference type="EMBL" id="KAF7513359.1"/>
    </source>
</evidence>